<dbReference type="Proteomes" id="UP000290759">
    <property type="component" value="Unassembled WGS sequence"/>
</dbReference>
<dbReference type="InterPro" id="IPR020846">
    <property type="entry name" value="MFS_dom"/>
</dbReference>
<dbReference type="OrthoDB" id="9783227at2"/>
<feature type="region of interest" description="Disordered" evidence="8">
    <location>
        <begin position="1"/>
        <end position="22"/>
    </location>
</feature>
<keyword evidence="5" id="KW-0769">Symport</keyword>
<dbReference type="InterPro" id="IPR005829">
    <property type="entry name" value="Sugar_transporter_CS"/>
</dbReference>
<dbReference type="InterPro" id="IPR005828">
    <property type="entry name" value="MFS_sugar_transport-like"/>
</dbReference>
<dbReference type="FunFam" id="1.20.1250.20:FF:000001">
    <property type="entry name" value="Dicarboxylate MFS transporter"/>
    <property type="match status" value="1"/>
</dbReference>
<feature type="transmembrane region" description="Helical" evidence="9">
    <location>
        <begin position="241"/>
        <end position="264"/>
    </location>
</feature>
<dbReference type="PROSITE" id="PS00217">
    <property type="entry name" value="SUGAR_TRANSPORT_2"/>
    <property type="match status" value="1"/>
</dbReference>
<organism evidence="11 12">
    <name type="scientific">Lichenibacterium minor</name>
    <dbReference type="NCBI Taxonomy" id="2316528"/>
    <lineage>
        <taxon>Bacteria</taxon>
        <taxon>Pseudomonadati</taxon>
        <taxon>Pseudomonadota</taxon>
        <taxon>Alphaproteobacteria</taxon>
        <taxon>Hyphomicrobiales</taxon>
        <taxon>Lichenihabitantaceae</taxon>
        <taxon>Lichenibacterium</taxon>
    </lineage>
</organism>
<dbReference type="Gene3D" id="1.20.1250.20">
    <property type="entry name" value="MFS general substrate transporter like domains"/>
    <property type="match status" value="2"/>
</dbReference>
<evidence type="ECO:0000313" key="11">
    <source>
        <dbReference type="EMBL" id="RYC29796.1"/>
    </source>
</evidence>
<evidence type="ECO:0000256" key="3">
    <source>
        <dbReference type="ARBA" id="ARBA00022475"/>
    </source>
</evidence>
<sequence>MVTSVAAARPAPPRETGSAVTERDSRRAVRAAVIGNVLEWYDFAVYGYVATTISRTFFPSGDEVGALLATFATFGLGFVARPLGGIVIGRMGDVRGRKAALLLTIFAMAIGTVGVGLIPGFASIGLLAPLLLVACRLLQGFAAGGEWGGATAFIVEWAPSHRRGFYGSFQQASVAAGLVLGSGTAALLSTLLTADQMDAWGWRLLFLLGAALVPVGFYMRRNIDETPAFRAARDEPGLSSTPGWLLAAKAFGFTILWTVSYYVILYYMPTFTQKYAGLSRTAALWSNTLGLVVLVVAVPLMGLWSDRIGRKPLLIGCCAAFALLTYPLFSLMLSGASLAGVMVIQVVFGLMIAMFSGPGPAAIAEIFPTSSRSTWMSTGYSLATCIFGGFAPFVATWLIGATGSPISPTYYLIVAAIVSLIVIATLRETAHDELP</sequence>
<keyword evidence="12" id="KW-1185">Reference proteome</keyword>
<feature type="transmembrane region" description="Helical" evidence="9">
    <location>
        <begin position="200"/>
        <end position="220"/>
    </location>
</feature>
<keyword evidence="7 9" id="KW-0472">Membrane</keyword>
<feature type="transmembrane region" description="Helical" evidence="9">
    <location>
        <begin position="64"/>
        <end position="88"/>
    </location>
</feature>
<dbReference type="PANTHER" id="PTHR43528:SF8">
    <property type="entry name" value="BLR0239 PROTEIN"/>
    <property type="match status" value="1"/>
</dbReference>
<feature type="transmembrane region" description="Helical" evidence="9">
    <location>
        <begin position="379"/>
        <end position="403"/>
    </location>
</feature>
<feature type="transmembrane region" description="Helical" evidence="9">
    <location>
        <begin position="313"/>
        <end position="336"/>
    </location>
</feature>
<keyword evidence="6 9" id="KW-1133">Transmembrane helix</keyword>
<evidence type="ECO:0000256" key="1">
    <source>
        <dbReference type="ARBA" id="ARBA00004651"/>
    </source>
</evidence>
<dbReference type="PANTHER" id="PTHR43528">
    <property type="entry name" value="ALPHA-KETOGLUTARATE PERMEASE"/>
    <property type="match status" value="1"/>
</dbReference>
<feature type="transmembrane region" description="Helical" evidence="9">
    <location>
        <begin position="409"/>
        <end position="426"/>
    </location>
</feature>
<dbReference type="InterPro" id="IPR036259">
    <property type="entry name" value="MFS_trans_sf"/>
</dbReference>
<dbReference type="GO" id="GO:0005886">
    <property type="term" value="C:plasma membrane"/>
    <property type="evidence" value="ECO:0007669"/>
    <property type="project" value="UniProtKB-SubCell"/>
</dbReference>
<evidence type="ECO:0000256" key="4">
    <source>
        <dbReference type="ARBA" id="ARBA00022692"/>
    </source>
</evidence>
<gene>
    <name evidence="11" type="ORF">D3273_21955</name>
</gene>
<feature type="transmembrane region" description="Helical" evidence="9">
    <location>
        <begin position="342"/>
        <end position="367"/>
    </location>
</feature>
<evidence type="ECO:0000256" key="6">
    <source>
        <dbReference type="ARBA" id="ARBA00022989"/>
    </source>
</evidence>
<dbReference type="PROSITE" id="PS50850">
    <property type="entry name" value="MFS"/>
    <property type="match status" value="1"/>
</dbReference>
<dbReference type="InterPro" id="IPR051084">
    <property type="entry name" value="H+-coupled_symporters"/>
</dbReference>
<evidence type="ECO:0000256" key="2">
    <source>
        <dbReference type="ARBA" id="ARBA00022448"/>
    </source>
</evidence>
<proteinExistence type="predicted"/>
<feature type="transmembrane region" description="Helical" evidence="9">
    <location>
        <begin position="174"/>
        <end position="194"/>
    </location>
</feature>
<evidence type="ECO:0000256" key="5">
    <source>
        <dbReference type="ARBA" id="ARBA00022847"/>
    </source>
</evidence>
<evidence type="ECO:0000256" key="9">
    <source>
        <dbReference type="SAM" id="Phobius"/>
    </source>
</evidence>
<reference evidence="11 12" key="2">
    <citation type="submission" date="2019-02" db="EMBL/GenBank/DDBJ databases">
        <title>'Lichenibacterium ramalinii' gen. nov. sp. nov., 'Lichenibacterium minor' gen. nov. sp. nov.</title>
        <authorList>
            <person name="Pankratov T."/>
        </authorList>
    </citation>
    <scope>NUCLEOTIDE SEQUENCE [LARGE SCALE GENOMIC DNA]</scope>
    <source>
        <strain evidence="11 12">RmlP026</strain>
    </source>
</reference>
<dbReference type="SUPFAM" id="SSF103473">
    <property type="entry name" value="MFS general substrate transporter"/>
    <property type="match status" value="1"/>
</dbReference>
<keyword evidence="3" id="KW-1003">Cell membrane</keyword>
<dbReference type="EMBL" id="QYBB01000039">
    <property type="protein sequence ID" value="RYC29796.1"/>
    <property type="molecule type" value="Genomic_DNA"/>
</dbReference>
<evidence type="ECO:0000256" key="7">
    <source>
        <dbReference type="ARBA" id="ARBA00023136"/>
    </source>
</evidence>
<dbReference type="Pfam" id="PF00083">
    <property type="entry name" value="Sugar_tr"/>
    <property type="match status" value="2"/>
</dbReference>
<comment type="caution">
    <text evidence="11">The sequence shown here is derived from an EMBL/GenBank/DDBJ whole genome shotgun (WGS) entry which is preliminary data.</text>
</comment>
<accession>A0A4Q2U4S7</accession>
<evidence type="ECO:0000313" key="12">
    <source>
        <dbReference type="Proteomes" id="UP000290759"/>
    </source>
</evidence>
<name>A0A4Q2U4S7_9HYPH</name>
<dbReference type="PROSITE" id="PS00216">
    <property type="entry name" value="SUGAR_TRANSPORT_1"/>
    <property type="match status" value="1"/>
</dbReference>
<feature type="domain" description="Major facilitator superfamily (MFS) profile" evidence="10">
    <location>
        <begin position="28"/>
        <end position="431"/>
    </location>
</feature>
<keyword evidence="4 9" id="KW-0812">Transmembrane</keyword>
<reference evidence="11 12" key="1">
    <citation type="submission" date="2018-12" db="EMBL/GenBank/DDBJ databases">
        <authorList>
            <person name="Grouzdev D.S."/>
            <person name="Krutkina M.S."/>
        </authorList>
    </citation>
    <scope>NUCLEOTIDE SEQUENCE [LARGE SCALE GENOMIC DNA]</scope>
    <source>
        <strain evidence="11 12">RmlP026</strain>
    </source>
</reference>
<keyword evidence="2" id="KW-0813">Transport</keyword>
<protein>
    <submittedName>
        <fullName evidence="11">MFS transporter</fullName>
    </submittedName>
</protein>
<dbReference type="GO" id="GO:0015293">
    <property type="term" value="F:symporter activity"/>
    <property type="evidence" value="ECO:0007669"/>
    <property type="project" value="UniProtKB-KW"/>
</dbReference>
<feature type="transmembrane region" description="Helical" evidence="9">
    <location>
        <begin position="284"/>
        <end position="304"/>
    </location>
</feature>
<feature type="transmembrane region" description="Helical" evidence="9">
    <location>
        <begin position="100"/>
        <end position="124"/>
    </location>
</feature>
<comment type="subcellular location">
    <subcellularLocation>
        <location evidence="1">Cell membrane</location>
        <topology evidence="1">Multi-pass membrane protein</topology>
    </subcellularLocation>
</comment>
<dbReference type="AlphaFoldDB" id="A0A4Q2U4S7"/>
<evidence type="ECO:0000256" key="8">
    <source>
        <dbReference type="SAM" id="MobiDB-lite"/>
    </source>
</evidence>
<evidence type="ECO:0000259" key="10">
    <source>
        <dbReference type="PROSITE" id="PS50850"/>
    </source>
</evidence>
<feature type="transmembrane region" description="Helical" evidence="9">
    <location>
        <begin position="130"/>
        <end position="154"/>
    </location>
</feature>